<reference evidence="1 2" key="1">
    <citation type="submission" date="2008-10" db="EMBL/GenBank/DDBJ databases">
        <title>Draft genome sequence of Providencia alcalifaciens (DSM 30120).</title>
        <authorList>
            <person name="Sudarsanam P."/>
            <person name="Ley R."/>
            <person name="Guruge J."/>
            <person name="Turnbaugh P.J."/>
            <person name="Mahowald M."/>
            <person name="Liep D."/>
            <person name="Gordon J."/>
        </authorList>
    </citation>
    <scope>NUCLEOTIDE SEQUENCE [LARGE SCALE GENOMIC DNA]</scope>
    <source>
        <strain evidence="1 2">DSM 30120</strain>
    </source>
</reference>
<dbReference type="AlphaFoldDB" id="B6XFA9"/>
<sequence length="45" mass="4981">TADRPINNAVESTVVLNDIIKIPICPKLNNQIDDIKVIFHVAVLL</sequence>
<name>B6XFA9_9GAMM</name>
<accession>B6XFA9</accession>
<reference evidence="1 2" key="2">
    <citation type="submission" date="2008-10" db="EMBL/GenBank/DDBJ databases">
        <authorList>
            <person name="Fulton L."/>
            <person name="Clifton S."/>
            <person name="Fulton B."/>
            <person name="Xu J."/>
            <person name="Minx P."/>
            <person name="Pepin K.H."/>
            <person name="Johnson M."/>
            <person name="Bhonagiri V."/>
            <person name="Nash W.E."/>
            <person name="Mardis E.R."/>
            <person name="Wilson R.K."/>
        </authorList>
    </citation>
    <scope>NUCLEOTIDE SEQUENCE [LARGE SCALE GENOMIC DNA]</scope>
    <source>
        <strain evidence="1 2">DSM 30120</strain>
    </source>
</reference>
<evidence type="ECO:0000313" key="2">
    <source>
        <dbReference type="Proteomes" id="UP000003729"/>
    </source>
</evidence>
<proteinExistence type="predicted"/>
<feature type="non-terminal residue" evidence="1">
    <location>
        <position position="1"/>
    </location>
</feature>
<dbReference type="Proteomes" id="UP000003729">
    <property type="component" value="Unassembled WGS sequence"/>
</dbReference>
<dbReference type="EMBL" id="ABXW01000047">
    <property type="protein sequence ID" value="EEB45668.1"/>
    <property type="molecule type" value="Genomic_DNA"/>
</dbReference>
<organism evidence="1 2">
    <name type="scientific">Providencia alcalifaciens DSM 30120</name>
    <dbReference type="NCBI Taxonomy" id="520999"/>
    <lineage>
        <taxon>Bacteria</taxon>
        <taxon>Pseudomonadati</taxon>
        <taxon>Pseudomonadota</taxon>
        <taxon>Gammaproteobacteria</taxon>
        <taxon>Enterobacterales</taxon>
        <taxon>Morganellaceae</taxon>
        <taxon>Providencia</taxon>
    </lineage>
</organism>
<gene>
    <name evidence="1" type="ORF">PROVALCAL_02041</name>
</gene>
<protein>
    <submittedName>
        <fullName evidence="1">Uncharacterized protein</fullName>
    </submittedName>
</protein>
<evidence type="ECO:0000313" key="1">
    <source>
        <dbReference type="EMBL" id="EEB45668.1"/>
    </source>
</evidence>
<comment type="caution">
    <text evidence="1">The sequence shown here is derived from an EMBL/GenBank/DDBJ whole genome shotgun (WGS) entry which is preliminary data.</text>
</comment>